<evidence type="ECO:0000313" key="5">
    <source>
        <dbReference type="EMBL" id="OGH73442.1"/>
    </source>
</evidence>
<comment type="caution">
    <text evidence="5">The sequence shown here is derived from an EMBL/GenBank/DDBJ whole genome shotgun (WGS) entry which is preliminary data.</text>
</comment>
<evidence type="ECO:0000256" key="1">
    <source>
        <dbReference type="ARBA" id="ARBA00006534"/>
    </source>
</evidence>
<dbReference type="Gene3D" id="3.40.50.880">
    <property type="match status" value="1"/>
</dbReference>
<keyword evidence="3" id="KW-0378">Hydrolase</keyword>
<dbReference type="PANTHER" id="PTHR20842">
    <property type="entry name" value="PROTEASE S51 ALPHA-ASPARTYL DIPEPTIDASE"/>
    <property type="match status" value="1"/>
</dbReference>
<comment type="similarity">
    <text evidence="1">Belongs to the peptidase S51 family.</text>
</comment>
<organism evidence="5 6">
    <name type="scientific">Candidatus Magasanikbacteria bacterium RIFCSPHIGHO2_02_FULL_51_14</name>
    <dbReference type="NCBI Taxonomy" id="1798683"/>
    <lineage>
        <taxon>Bacteria</taxon>
        <taxon>Candidatus Magasanikiibacteriota</taxon>
    </lineage>
</organism>
<name>A0A1F6MP98_9BACT</name>
<keyword evidence="4" id="KW-0720">Serine protease</keyword>
<dbReference type="STRING" id="1798683.A3C90_03800"/>
<keyword evidence="2" id="KW-0645">Protease</keyword>
<evidence type="ECO:0000256" key="4">
    <source>
        <dbReference type="ARBA" id="ARBA00022825"/>
    </source>
</evidence>
<dbReference type="InterPro" id="IPR005320">
    <property type="entry name" value="Peptidase_S51"/>
</dbReference>
<evidence type="ECO:0008006" key="7">
    <source>
        <dbReference type="Google" id="ProtNLM"/>
    </source>
</evidence>
<evidence type="ECO:0000256" key="2">
    <source>
        <dbReference type="ARBA" id="ARBA00022670"/>
    </source>
</evidence>
<dbReference type="CDD" id="cd03146">
    <property type="entry name" value="GAT1_Peptidase_E"/>
    <property type="match status" value="1"/>
</dbReference>
<evidence type="ECO:0000256" key="3">
    <source>
        <dbReference type="ARBA" id="ARBA00022801"/>
    </source>
</evidence>
<dbReference type="EMBL" id="MFQE01000026">
    <property type="protein sequence ID" value="OGH73442.1"/>
    <property type="molecule type" value="Genomic_DNA"/>
</dbReference>
<dbReference type="Proteomes" id="UP000177457">
    <property type="component" value="Unassembled WGS sequence"/>
</dbReference>
<dbReference type="GO" id="GO:0006508">
    <property type="term" value="P:proteolysis"/>
    <property type="evidence" value="ECO:0007669"/>
    <property type="project" value="UniProtKB-KW"/>
</dbReference>
<dbReference type="SUPFAM" id="SSF52317">
    <property type="entry name" value="Class I glutamine amidotransferase-like"/>
    <property type="match status" value="1"/>
</dbReference>
<reference evidence="5 6" key="1">
    <citation type="journal article" date="2016" name="Nat. Commun.">
        <title>Thousands of microbial genomes shed light on interconnected biogeochemical processes in an aquifer system.</title>
        <authorList>
            <person name="Anantharaman K."/>
            <person name="Brown C.T."/>
            <person name="Hug L.A."/>
            <person name="Sharon I."/>
            <person name="Castelle C.J."/>
            <person name="Probst A.J."/>
            <person name="Thomas B.C."/>
            <person name="Singh A."/>
            <person name="Wilkins M.J."/>
            <person name="Karaoz U."/>
            <person name="Brodie E.L."/>
            <person name="Williams K.H."/>
            <person name="Hubbard S.S."/>
            <person name="Banfield J.F."/>
        </authorList>
    </citation>
    <scope>NUCLEOTIDE SEQUENCE [LARGE SCALE GENOMIC DNA]</scope>
</reference>
<gene>
    <name evidence="5" type="ORF">A3C90_03800</name>
</gene>
<dbReference type="Pfam" id="PF03575">
    <property type="entry name" value="Peptidase_S51"/>
    <property type="match status" value="1"/>
</dbReference>
<dbReference type="AlphaFoldDB" id="A0A1F6MP98"/>
<dbReference type="InterPro" id="IPR029062">
    <property type="entry name" value="Class_I_gatase-like"/>
</dbReference>
<dbReference type="GO" id="GO:0008236">
    <property type="term" value="F:serine-type peptidase activity"/>
    <property type="evidence" value="ECO:0007669"/>
    <property type="project" value="UniProtKB-KW"/>
</dbReference>
<accession>A0A1F6MP98</accession>
<sequence>MKKIVAIGGGVMKTGGLLAIDKEIIRLSGKKHPKLLFLPTATLDSELYWFYVDKHFGKKLGCRTEVLYLIKEKPTKEEIKNKILGTDIIYVGGGNTLKMMRLWRRLAIDKFLKTAWQRGIVLCGISAGSICWFESGHSDSMSFYNPQKWKYINVRGLGFIKGIHCPHYNSKTLRVPRRKHFKNMISKIGGFGIAIENNCAIEFIDGQYRIITSKPRASAYRVYKKQGEVVSEKIQQKSKLSPIFDLYKK</sequence>
<dbReference type="PANTHER" id="PTHR20842:SF0">
    <property type="entry name" value="ALPHA-ASPARTYL DIPEPTIDASE"/>
    <property type="match status" value="1"/>
</dbReference>
<protein>
    <recommendedName>
        <fullName evidence="7">Peptidase E</fullName>
    </recommendedName>
</protein>
<proteinExistence type="inferred from homology"/>
<evidence type="ECO:0000313" key="6">
    <source>
        <dbReference type="Proteomes" id="UP000177457"/>
    </source>
</evidence>